<dbReference type="PROSITE" id="PS50850">
    <property type="entry name" value="MFS"/>
    <property type="match status" value="1"/>
</dbReference>
<feature type="transmembrane region" description="Helical" evidence="9">
    <location>
        <begin position="169"/>
        <end position="191"/>
    </location>
</feature>
<dbReference type="InterPro" id="IPR036259">
    <property type="entry name" value="MFS_trans_sf"/>
</dbReference>
<feature type="compositionally biased region" description="Basic and acidic residues" evidence="8">
    <location>
        <begin position="588"/>
        <end position="602"/>
    </location>
</feature>
<dbReference type="SUPFAM" id="SSF103473">
    <property type="entry name" value="MFS general substrate transporter"/>
    <property type="match status" value="1"/>
</dbReference>
<reference evidence="12" key="1">
    <citation type="submission" date="2020-06" db="EMBL/GenBank/DDBJ databases">
        <title>A chromosome-scale genome assembly of Talaromyces rugulosus W13939.</title>
        <authorList>
            <person name="Wang B."/>
            <person name="Guo L."/>
            <person name="Ye K."/>
            <person name="Wang L."/>
        </authorList>
    </citation>
    <scope>NUCLEOTIDE SEQUENCE [LARGE SCALE GENOMIC DNA]</scope>
    <source>
        <strain evidence="12">W13939</strain>
    </source>
</reference>
<dbReference type="OrthoDB" id="446368at2759"/>
<feature type="region of interest" description="Disordered" evidence="8">
    <location>
        <begin position="1"/>
        <end position="21"/>
    </location>
</feature>
<dbReference type="PANTHER" id="PTHR23502:SF186">
    <property type="entry name" value="MAJOR FACILITATOR SUPERFAMILY (MFS) PROFILE DOMAIN-CONTAINING PROTEIN"/>
    <property type="match status" value="1"/>
</dbReference>
<feature type="transmembrane region" description="Helical" evidence="9">
    <location>
        <begin position="203"/>
        <end position="224"/>
    </location>
</feature>
<evidence type="ECO:0000256" key="7">
    <source>
        <dbReference type="ARBA" id="ARBA00038459"/>
    </source>
</evidence>
<feature type="domain" description="Major facilitator superfamily (MFS) profile" evidence="10">
    <location>
        <begin position="78"/>
        <end position="510"/>
    </location>
</feature>
<protein>
    <recommendedName>
        <fullName evidence="10">Major facilitator superfamily (MFS) profile domain-containing protein</fullName>
    </recommendedName>
</protein>
<feature type="transmembrane region" description="Helical" evidence="9">
    <location>
        <begin position="236"/>
        <end position="261"/>
    </location>
</feature>
<keyword evidence="6 9" id="KW-0472">Membrane</keyword>
<dbReference type="KEGG" id="trg:TRUGW13939_09347"/>
<evidence type="ECO:0000256" key="5">
    <source>
        <dbReference type="ARBA" id="ARBA00022989"/>
    </source>
</evidence>
<evidence type="ECO:0000256" key="6">
    <source>
        <dbReference type="ARBA" id="ARBA00023136"/>
    </source>
</evidence>
<dbReference type="PANTHER" id="PTHR23502">
    <property type="entry name" value="MAJOR FACILITATOR SUPERFAMILY"/>
    <property type="match status" value="1"/>
</dbReference>
<feature type="region of interest" description="Disordered" evidence="8">
    <location>
        <begin position="529"/>
        <end position="602"/>
    </location>
</feature>
<evidence type="ECO:0000313" key="12">
    <source>
        <dbReference type="Proteomes" id="UP000509510"/>
    </source>
</evidence>
<evidence type="ECO:0000256" key="9">
    <source>
        <dbReference type="SAM" id="Phobius"/>
    </source>
</evidence>
<evidence type="ECO:0000256" key="2">
    <source>
        <dbReference type="ARBA" id="ARBA00022448"/>
    </source>
</evidence>
<dbReference type="RefSeq" id="XP_035348362.1">
    <property type="nucleotide sequence ID" value="XM_035492469.1"/>
</dbReference>
<feature type="compositionally biased region" description="Polar residues" evidence="8">
    <location>
        <begin position="1"/>
        <end position="12"/>
    </location>
</feature>
<comment type="similarity">
    <text evidence="7">Belongs to the major facilitator superfamily. DHA1 family. Polyamines/proton antiporter (TC 2.A.1.2.16) subfamily.</text>
</comment>
<feature type="transmembrane region" description="Helical" evidence="9">
    <location>
        <begin position="347"/>
        <end position="366"/>
    </location>
</feature>
<evidence type="ECO:0000256" key="3">
    <source>
        <dbReference type="ARBA" id="ARBA00022475"/>
    </source>
</evidence>
<dbReference type="CDD" id="cd17323">
    <property type="entry name" value="MFS_Tpo1_MDR_like"/>
    <property type="match status" value="1"/>
</dbReference>
<accession>A0A7H8R8G4</accession>
<dbReference type="InterPro" id="IPR020846">
    <property type="entry name" value="MFS_dom"/>
</dbReference>
<dbReference type="GO" id="GO:0022857">
    <property type="term" value="F:transmembrane transporter activity"/>
    <property type="evidence" value="ECO:0007669"/>
    <property type="project" value="InterPro"/>
</dbReference>
<dbReference type="Proteomes" id="UP000509510">
    <property type="component" value="Chromosome V"/>
</dbReference>
<name>A0A7H8R8G4_TALRU</name>
<dbReference type="AlphaFoldDB" id="A0A7H8R8G4"/>
<feature type="compositionally biased region" description="Polar residues" evidence="8">
    <location>
        <begin position="572"/>
        <end position="584"/>
    </location>
</feature>
<keyword evidence="3" id="KW-1003">Cell membrane</keyword>
<evidence type="ECO:0000256" key="4">
    <source>
        <dbReference type="ARBA" id="ARBA00022692"/>
    </source>
</evidence>
<comment type="subcellular location">
    <subcellularLocation>
        <location evidence="1">Cell membrane</location>
        <topology evidence="1">Multi-pass membrane protein</topology>
    </subcellularLocation>
</comment>
<evidence type="ECO:0000259" key="10">
    <source>
        <dbReference type="PROSITE" id="PS50850"/>
    </source>
</evidence>
<feature type="transmembrane region" description="Helical" evidence="9">
    <location>
        <begin position="446"/>
        <end position="469"/>
    </location>
</feature>
<feature type="transmembrane region" description="Helical" evidence="9">
    <location>
        <begin position="481"/>
        <end position="501"/>
    </location>
</feature>
<feature type="transmembrane region" description="Helical" evidence="9">
    <location>
        <begin position="309"/>
        <end position="335"/>
    </location>
</feature>
<feature type="transmembrane region" description="Helical" evidence="9">
    <location>
        <begin position="413"/>
        <end position="434"/>
    </location>
</feature>
<evidence type="ECO:0000256" key="1">
    <source>
        <dbReference type="ARBA" id="ARBA00004651"/>
    </source>
</evidence>
<dbReference type="GO" id="GO:0005886">
    <property type="term" value="C:plasma membrane"/>
    <property type="evidence" value="ECO:0007669"/>
    <property type="project" value="UniProtKB-SubCell"/>
</dbReference>
<feature type="transmembrane region" description="Helical" evidence="9">
    <location>
        <begin position="387"/>
        <end position="407"/>
    </location>
</feature>
<evidence type="ECO:0000313" key="11">
    <source>
        <dbReference type="EMBL" id="QKX62188.1"/>
    </source>
</evidence>
<keyword evidence="2" id="KW-0813">Transport</keyword>
<gene>
    <name evidence="11" type="ORF">TRUGW13939_09347</name>
</gene>
<sequence length="616" mass="67590">MAQPTNGNPEKSQQAEEPVKSSRIPYWRKVYDQAGVTPEVANYPYPGSGTEEDPYIISWIPNDPRNPMLFSPFTKWFITGVMAWATLAVSLVSSAYSGGMVQIMLQFGIVEEVATLGISLFVMGFAVGPLMWAPLSELFGRQILFIATYALLTAFNAGCAGAQNSWTLIILRFFAGAFGSSPLTNAGGVIADMFVASQRGVAMSFFAAAPFLGPVLGPIVGGFLGEAAGWRWVMGLLAAFSGALWIIGALLIPETYAPVLLRRRSEKLSKMTGKVYITRMEADRGHVSLAQAFKTSLSRPWVLLLREPIVFLLSIYMAIIYGTLYMLFGAFPIVYAENRGWSQGISGLAFLGIMVGMIFAVAYNIWDNKRYMRAEQANGGFAPPEARLPPTLVGSIALPIGLFWFAWTNYPSIHWMASIAAGVPFGFGMVLVFLSVMSYLIDAYTIFAASVLAANAVFRSLFGAAFPLFTTYMYGRLGIHWASTIPAFLALACVPFPFLFYKYGASIRERCKYAGESAAFVRKLQESIPSATDESEKEEETFDRTEAAPPHEISSSSDEEETAEPRLEHAQRTQSLASTRTGGSIQRVHTEYDGNPYDIDRVNTKDSDFSIVARKK</sequence>
<feature type="transmembrane region" description="Helical" evidence="9">
    <location>
        <begin position="73"/>
        <end position="93"/>
    </location>
</feature>
<dbReference type="FunFam" id="1.20.1250.20:FF:000266">
    <property type="entry name" value="MFS multidrug transporter, putative"/>
    <property type="match status" value="1"/>
</dbReference>
<dbReference type="Pfam" id="PF07690">
    <property type="entry name" value="MFS_1"/>
    <property type="match status" value="1"/>
</dbReference>
<evidence type="ECO:0000256" key="8">
    <source>
        <dbReference type="SAM" id="MobiDB-lite"/>
    </source>
</evidence>
<dbReference type="Gene3D" id="1.20.1250.20">
    <property type="entry name" value="MFS general substrate transporter like domains"/>
    <property type="match status" value="1"/>
</dbReference>
<organism evidence="11 12">
    <name type="scientific">Talaromyces rugulosus</name>
    <name type="common">Penicillium rugulosum</name>
    <dbReference type="NCBI Taxonomy" id="121627"/>
    <lineage>
        <taxon>Eukaryota</taxon>
        <taxon>Fungi</taxon>
        <taxon>Dikarya</taxon>
        <taxon>Ascomycota</taxon>
        <taxon>Pezizomycotina</taxon>
        <taxon>Eurotiomycetes</taxon>
        <taxon>Eurotiomycetidae</taxon>
        <taxon>Eurotiales</taxon>
        <taxon>Trichocomaceae</taxon>
        <taxon>Talaromyces</taxon>
        <taxon>Talaromyces sect. Islandici</taxon>
    </lineage>
</organism>
<feature type="transmembrane region" description="Helical" evidence="9">
    <location>
        <begin position="113"/>
        <end position="132"/>
    </location>
</feature>
<keyword evidence="12" id="KW-1185">Reference proteome</keyword>
<keyword evidence="4 9" id="KW-0812">Transmembrane</keyword>
<proteinExistence type="inferred from homology"/>
<dbReference type="EMBL" id="CP055902">
    <property type="protein sequence ID" value="QKX62188.1"/>
    <property type="molecule type" value="Genomic_DNA"/>
</dbReference>
<feature type="transmembrane region" description="Helical" evidence="9">
    <location>
        <begin position="144"/>
        <end position="163"/>
    </location>
</feature>
<dbReference type="InterPro" id="IPR011701">
    <property type="entry name" value="MFS"/>
</dbReference>
<keyword evidence="5 9" id="KW-1133">Transmembrane helix</keyword>
<dbReference type="GeneID" id="55996830"/>